<dbReference type="PANTHER" id="PTHR30636">
    <property type="entry name" value="UPF0701 PROTEIN YICC"/>
    <property type="match status" value="1"/>
</dbReference>
<reference evidence="8" key="1">
    <citation type="submission" date="2016-04" db="EMBL/GenBank/DDBJ databases">
        <authorList>
            <person name="Evans L.H."/>
            <person name="Alamgir A."/>
            <person name="Owens N."/>
            <person name="Weber N.D."/>
            <person name="Virtaneva K."/>
            <person name="Barbian K."/>
            <person name="Babar A."/>
            <person name="Rosenke K."/>
        </authorList>
    </citation>
    <scope>NUCLEOTIDE SEQUENCE</scope>
    <source>
        <strain evidence="8">86</strain>
    </source>
</reference>
<organism evidence="8">
    <name type="scientific">uncultured Alphaproteobacteria bacterium</name>
    <dbReference type="NCBI Taxonomy" id="91750"/>
    <lineage>
        <taxon>Bacteria</taxon>
        <taxon>Pseudomonadati</taxon>
        <taxon>Pseudomonadota</taxon>
        <taxon>Alphaproteobacteria</taxon>
        <taxon>environmental samples</taxon>
    </lineage>
</organism>
<dbReference type="PANTHER" id="PTHR30636:SF3">
    <property type="entry name" value="UPF0701 PROTEIN YICC"/>
    <property type="match status" value="1"/>
</dbReference>
<dbReference type="AlphaFoldDB" id="A0A212KLE1"/>
<keyword evidence="2" id="KW-0540">Nuclease</keyword>
<evidence type="ECO:0000256" key="2">
    <source>
        <dbReference type="ARBA" id="ARBA00022722"/>
    </source>
</evidence>
<evidence type="ECO:0000313" key="8">
    <source>
        <dbReference type="EMBL" id="SBW12489.1"/>
    </source>
</evidence>
<evidence type="ECO:0000256" key="5">
    <source>
        <dbReference type="ARBA" id="ARBA00035648"/>
    </source>
</evidence>
<evidence type="ECO:0000259" key="6">
    <source>
        <dbReference type="Pfam" id="PF03755"/>
    </source>
</evidence>
<feature type="domain" description="Endoribonuclease YicC-like C-terminal" evidence="7">
    <location>
        <begin position="187"/>
        <end position="301"/>
    </location>
</feature>
<evidence type="ECO:0000256" key="4">
    <source>
        <dbReference type="ARBA" id="ARBA00022801"/>
    </source>
</evidence>
<feature type="domain" description="Endoribonuclease YicC-like N-terminal" evidence="6">
    <location>
        <begin position="8"/>
        <end position="165"/>
    </location>
</feature>
<dbReference type="InterPro" id="IPR013527">
    <property type="entry name" value="YicC-like_N"/>
</dbReference>
<evidence type="ECO:0000256" key="1">
    <source>
        <dbReference type="ARBA" id="ARBA00001968"/>
    </source>
</evidence>
<dbReference type="Pfam" id="PF03755">
    <property type="entry name" value="YicC-like_N"/>
    <property type="match status" value="1"/>
</dbReference>
<protein>
    <recommendedName>
        <fullName evidence="9">YicC family protein</fullName>
    </recommendedName>
</protein>
<sequence>MSETKGLVSMTGYARIEGRADDGTAWVWDLRSVNGKSLDARLRLPPGCEALEKPVRERLAQVAQRGSVSVSLTLARPVAASGLSINRAWLESLIQSAAETLARHPGAVTPPSFDGLLQVKGVIETAEAPPEDGAEAALHARLLADFDSAAAALAAARAEEGARLAAVVADHIDTIAGLVAAAAACEAARADTRKARLARAVADLLETTTLPEDRLTQELALLVTRFDVREELDRLASHIAAARALLAEASGIGRKFDFLCQEFNREANTLCSKSADAALTAVGLELKTVIDRLREQIQNIE</sequence>
<dbReference type="InterPro" id="IPR013551">
    <property type="entry name" value="YicC-like_C"/>
</dbReference>
<comment type="similarity">
    <text evidence="5">Belongs to the YicC/YloC family.</text>
</comment>
<evidence type="ECO:0000259" key="7">
    <source>
        <dbReference type="Pfam" id="PF08340"/>
    </source>
</evidence>
<gene>
    <name evidence="8" type="ORF">KL86APRO_30039</name>
</gene>
<evidence type="ECO:0008006" key="9">
    <source>
        <dbReference type="Google" id="ProtNLM"/>
    </source>
</evidence>
<name>A0A212KLE1_9PROT</name>
<comment type="cofactor">
    <cofactor evidence="1">
        <name>a divalent metal cation</name>
        <dbReference type="ChEBI" id="CHEBI:60240"/>
    </cofactor>
</comment>
<accession>A0A212KLE1</accession>
<dbReference type="EMBL" id="FLUO01000003">
    <property type="protein sequence ID" value="SBW12489.1"/>
    <property type="molecule type" value="Genomic_DNA"/>
</dbReference>
<dbReference type="GO" id="GO:0016787">
    <property type="term" value="F:hydrolase activity"/>
    <property type="evidence" value="ECO:0007669"/>
    <property type="project" value="UniProtKB-KW"/>
</dbReference>
<keyword evidence="3" id="KW-0255">Endonuclease</keyword>
<proteinExistence type="inferred from homology"/>
<dbReference type="Pfam" id="PF08340">
    <property type="entry name" value="YicC-like_C"/>
    <property type="match status" value="1"/>
</dbReference>
<dbReference type="GO" id="GO:0004521">
    <property type="term" value="F:RNA endonuclease activity"/>
    <property type="evidence" value="ECO:0007669"/>
    <property type="project" value="InterPro"/>
</dbReference>
<dbReference type="InterPro" id="IPR005229">
    <property type="entry name" value="YicC/YloC-like"/>
</dbReference>
<dbReference type="NCBIfam" id="TIGR00255">
    <property type="entry name" value="YicC/YloC family endoribonuclease"/>
    <property type="match status" value="1"/>
</dbReference>
<keyword evidence="4" id="KW-0378">Hydrolase</keyword>
<evidence type="ECO:0000256" key="3">
    <source>
        <dbReference type="ARBA" id="ARBA00022759"/>
    </source>
</evidence>